<dbReference type="Pfam" id="PF14332">
    <property type="entry name" value="DUF4388"/>
    <property type="match status" value="1"/>
</dbReference>
<accession>A0A1H6YQ05</accession>
<evidence type="ECO:0000313" key="2">
    <source>
        <dbReference type="EMBL" id="SEJ39332.1"/>
    </source>
</evidence>
<dbReference type="EMBL" id="FNZA01000007">
    <property type="protein sequence ID" value="SEJ39332.1"/>
    <property type="molecule type" value="Genomic_DNA"/>
</dbReference>
<dbReference type="Proteomes" id="UP000199223">
    <property type="component" value="Unassembled WGS sequence"/>
</dbReference>
<dbReference type="PANTHER" id="PTHR36304">
    <property type="entry name" value="DOMAIN GTPASE-ACTIVATING PROTEIN, PUTATIVE-RELATED-RELATED"/>
    <property type="match status" value="1"/>
</dbReference>
<dbReference type="PANTHER" id="PTHR36304:SF4">
    <property type="entry name" value="DUF4388 DOMAIN-CONTAINING PROTEIN"/>
    <property type="match status" value="1"/>
</dbReference>
<reference evidence="3" key="1">
    <citation type="submission" date="2016-10" db="EMBL/GenBank/DDBJ databases">
        <authorList>
            <person name="Varghese N."/>
            <person name="Submissions S."/>
        </authorList>
    </citation>
    <scope>NUCLEOTIDE SEQUENCE [LARGE SCALE GENOMIC DNA]</scope>
    <source>
        <strain evidence="3">CGMCC 1.10218</strain>
    </source>
</reference>
<name>A0A1H6YQ05_9DEIO</name>
<proteinExistence type="predicted"/>
<dbReference type="OrthoDB" id="9809380at2"/>
<dbReference type="AlphaFoldDB" id="A0A1H6YQ05"/>
<evidence type="ECO:0000313" key="3">
    <source>
        <dbReference type="Proteomes" id="UP000199223"/>
    </source>
</evidence>
<keyword evidence="3" id="KW-1185">Reference proteome</keyword>
<evidence type="ECO:0000259" key="1">
    <source>
        <dbReference type="Pfam" id="PF14332"/>
    </source>
</evidence>
<feature type="domain" description="PatA-like N-terminal" evidence="1">
    <location>
        <begin position="3"/>
        <end position="100"/>
    </location>
</feature>
<gene>
    <name evidence="2" type="ORF">SAMN04488058_10776</name>
</gene>
<dbReference type="RefSeq" id="WP_092264396.1">
    <property type="nucleotide sequence ID" value="NZ_FNZA01000007.1"/>
</dbReference>
<protein>
    <recommendedName>
        <fullName evidence="1">PatA-like N-terminal domain-containing protein</fullName>
    </recommendedName>
</protein>
<organism evidence="2 3">
    <name type="scientific">Deinococcus reticulitermitis</name>
    <dbReference type="NCBI Taxonomy" id="856736"/>
    <lineage>
        <taxon>Bacteria</taxon>
        <taxon>Thermotogati</taxon>
        <taxon>Deinococcota</taxon>
        <taxon>Deinococci</taxon>
        <taxon>Deinococcales</taxon>
        <taxon>Deinococcaceae</taxon>
        <taxon>Deinococcus</taxon>
    </lineage>
</organism>
<dbReference type="InterPro" id="IPR025497">
    <property type="entry name" value="PatA-like_N"/>
</dbReference>
<sequence length="173" mass="19390">MISGDLSVFPLLPVMQMLLSSGKGGRFTVNHARGGELWLSQGEVVHARSGALTGERALQLLCSVDKGTFVFKTGIEAPARSLQLRQDQAMHHMLTEAEAWPSLLAAFPDWSRSPRFTPLWNDQQPVTRDQYRALHLLTLDLPLRSVMDLTELAPRALLELYRPYLEGGQIELR</sequence>